<proteinExistence type="inferred from homology"/>
<gene>
    <name evidence="8" type="primary">mobA</name>
    <name evidence="10" type="ORF">DXT76_17940</name>
</gene>
<keyword evidence="2 8" id="KW-0808">Transferase</keyword>
<evidence type="ECO:0000313" key="10">
    <source>
        <dbReference type="EMBL" id="RDY68435.1"/>
    </source>
</evidence>
<dbReference type="GO" id="GO:0005737">
    <property type="term" value="C:cytoplasm"/>
    <property type="evidence" value="ECO:0007669"/>
    <property type="project" value="UniProtKB-SubCell"/>
</dbReference>
<feature type="binding site" evidence="8">
    <location>
        <position position="23"/>
    </location>
    <ligand>
        <name>GTP</name>
        <dbReference type="ChEBI" id="CHEBI:37565"/>
    </ligand>
</feature>
<comment type="subcellular location">
    <subcellularLocation>
        <location evidence="8">Cytoplasm</location>
    </subcellularLocation>
</comment>
<keyword evidence="10" id="KW-0548">Nucleotidyltransferase</keyword>
<keyword evidence="1 8" id="KW-0963">Cytoplasm</keyword>
<dbReference type="HAMAP" id="MF_00316">
    <property type="entry name" value="MobA"/>
    <property type="match status" value="1"/>
</dbReference>
<keyword evidence="7 8" id="KW-0501">Molybdenum cofactor biosynthesis</keyword>
<evidence type="ECO:0000256" key="2">
    <source>
        <dbReference type="ARBA" id="ARBA00022679"/>
    </source>
</evidence>
<keyword evidence="5 8" id="KW-0460">Magnesium</keyword>
<dbReference type="InterPro" id="IPR025877">
    <property type="entry name" value="MobA-like_NTP_Trfase"/>
</dbReference>
<dbReference type="AlphaFoldDB" id="A0A3D8VGI7"/>
<comment type="similarity">
    <text evidence="8">Belongs to the MobA family.</text>
</comment>
<dbReference type="GO" id="GO:0005525">
    <property type="term" value="F:GTP binding"/>
    <property type="evidence" value="ECO:0007669"/>
    <property type="project" value="UniProtKB-UniRule"/>
</dbReference>
<evidence type="ECO:0000256" key="5">
    <source>
        <dbReference type="ARBA" id="ARBA00022842"/>
    </source>
</evidence>
<evidence type="ECO:0000256" key="7">
    <source>
        <dbReference type="ARBA" id="ARBA00023150"/>
    </source>
</evidence>
<keyword evidence="6 8" id="KW-0342">GTP-binding</keyword>
<evidence type="ECO:0000256" key="8">
    <source>
        <dbReference type="HAMAP-Rule" id="MF_00316"/>
    </source>
</evidence>
<organism evidence="10 11">
    <name type="scientific">Halobacillus trueperi</name>
    <dbReference type="NCBI Taxonomy" id="156205"/>
    <lineage>
        <taxon>Bacteria</taxon>
        <taxon>Bacillati</taxon>
        <taxon>Bacillota</taxon>
        <taxon>Bacilli</taxon>
        <taxon>Bacillales</taxon>
        <taxon>Bacillaceae</taxon>
        <taxon>Halobacillus</taxon>
    </lineage>
</organism>
<dbReference type="Proteomes" id="UP000257032">
    <property type="component" value="Unassembled WGS sequence"/>
</dbReference>
<name>A0A3D8VGI7_9BACI</name>
<sequence>MKQKELCGVILNGGGSTRMGTAKSSLTFDSITSLELIASTLSKVTDNIIVNQNARKNVPYTVVEDIYEDAGPLAGLHAVMKEKPATWFILAACDTPFVSEEVYRHLIQEADETVDAVIPVYDGRFQPVSGVYHIRILDKLESYLSQGGRKVRGLFDNIKTKELTTYPGIDHEKLSMHFFNMNTPGEYALARDLFKKWKR</sequence>
<dbReference type="CDD" id="cd02503">
    <property type="entry name" value="MobA"/>
    <property type="match status" value="1"/>
</dbReference>
<feature type="binding site" evidence="8">
    <location>
        <begin position="11"/>
        <end position="13"/>
    </location>
    <ligand>
        <name>GTP</name>
        <dbReference type="ChEBI" id="CHEBI:37565"/>
    </ligand>
</feature>
<comment type="caution">
    <text evidence="10">The sequence shown here is derived from an EMBL/GenBank/DDBJ whole genome shotgun (WGS) entry which is preliminary data.</text>
</comment>
<comment type="domain">
    <text evidence="8">The N-terminal domain determines nucleotide recognition and specific binding, while the C-terminal domain determines the specific binding to the target protein.</text>
</comment>
<dbReference type="SUPFAM" id="SSF53448">
    <property type="entry name" value="Nucleotide-diphospho-sugar transferases"/>
    <property type="match status" value="1"/>
</dbReference>
<protein>
    <recommendedName>
        <fullName evidence="8">Probable molybdenum cofactor guanylyltransferase</fullName>
        <shortName evidence="8">MoCo guanylyltransferase</shortName>
        <ecNumber evidence="8">2.7.7.77</ecNumber>
    </recommendedName>
    <alternativeName>
        <fullName evidence="8">GTP:molybdopterin guanylyltransferase</fullName>
    </alternativeName>
    <alternativeName>
        <fullName evidence="8">Mo-MPT guanylyltransferase</fullName>
    </alternativeName>
    <alternativeName>
        <fullName evidence="8">Molybdopterin guanylyltransferase</fullName>
    </alternativeName>
    <alternativeName>
        <fullName evidence="8">Molybdopterin-guanine dinucleotide synthase</fullName>
        <shortName evidence="8">MGD synthase</shortName>
    </alternativeName>
</protein>
<comment type="catalytic activity">
    <reaction evidence="8">
        <text>Mo-molybdopterin + GTP + H(+) = Mo-molybdopterin guanine dinucleotide + diphosphate</text>
        <dbReference type="Rhea" id="RHEA:34243"/>
        <dbReference type="ChEBI" id="CHEBI:15378"/>
        <dbReference type="ChEBI" id="CHEBI:33019"/>
        <dbReference type="ChEBI" id="CHEBI:37565"/>
        <dbReference type="ChEBI" id="CHEBI:71302"/>
        <dbReference type="ChEBI" id="CHEBI:71310"/>
        <dbReference type="EC" id="2.7.7.77"/>
    </reaction>
</comment>
<dbReference type="GO" id="GO:0006777">
    <property type="term" value="P:Mo-molybdopterin cofactor biosynthetic process"/>
    <property type="evidence" value="ECO:0007669"/>
    <property type="project" value="UniProtKB-KW"/>
</dbReference>
<evidence type="ECO:0000256" key="6">
    <source>
        <dbReference type="ARBA" id="ARBA00023134"/>
    </source>
</evidence>
<comment type="function">
    <text evidence="8">Transfers a GMP moiety from GTP to Mo-molybdopterin (Mo-MPT) cofactor (Moco or molybdenum cofactor) to form Mo-molybdopterin guanine dinucleotide (Mo-MGD) cofactor.</text>
</comment>
<dbReference type="GO" id="GO:0061603">
    <property type="term" value="F:molybdenum cofactor guanylyltransferase activity"/>
    <property type="evidence" value="ECO:0007669"/>
    <property type="project" value="UniProtKB-EC"/>
</dbReference>
<dbReference type="PANTHER" id="PTHR19136">
    <property type="entry name" value="MOLYBDENUM COFACTOR GUANYLYLTRANSFERASE"/>
    <property type="match status" value="1"/>
</dbReference>
<dbReference type="GO" id="GO:0046872">
    <property type="term" value="F:metal ion binding"/>
    <property type="evidence" value="ECO:0007669"/>
    <property type="project" value="UniProtKB-KW"/>
</dbReference>
<dbReference type="Pfam" id="PF12804">
    <property type="entry name" value="NTP_transf_3"/>
    <property type="match status" value="1"/>
</dbReference>
<evidence type="ECO:0000256" key="1">
    <source>
        <dbReference type="ARBA" id="ARBA00022490"/>
    </source>
</evidence>
<feature type="binding site" evidence="8">
    <location>
        <position position="94"/>
    </location>
    <ligand>
        <name>GTP</name>
        <dbReference type="ChEBI" id="CHEBI:37565"/>
    </ligand>
</feature>
<dbReference type="Gene3D" id="3.90.550.10">
    <property type="entry name" value="Spore Coat Polysaccharide Biosynthesis Protein SpsA, Chain A"/>
    <property type="match status" value="1"/>
</dbReference>
<dbReference type="InterPro" id="IPR013482">
    <property type="entry name" value="Molybde_CF_guanTrfase"/>
</dbReference>
<feature type="binding site" evidence="8">
    <location>
        <position position="94"/>
    </location>
    <ligand>
        <name>Mg(2+)</name>
        <dbReference type="ChEBI" id="CHEBI:18420"/>
    </ligand>
</feature>
<dbReference type="RefSeq" id="WP_089652526.1">
    <property type="nucleotide sequence ID" value="NZ_QTLC01000068.1"/>
</dbReference>
<evidence type="ECO:0000256" key="4">
    <source>
        <dbReference type="ARBA" id="ARBA00022741"/>
    </source>
</evidence>
<dbReference type="EMBL" id="QTLC01000068">
    <property type="protein sequence ID" value="RDY68435.1"/>
    <property type="molecule type" value="Genomic_DNA"/>
</dbReference>
<feature type="domain" description="MobA-like NTP transferase" evidence="9">
    <location>
        <begin position="8"/>
        <end position="151"/>
    </location>
</feature>
<evidence type="ECO:0000313" key="11">
    <source>
        <dbReference type="Proteomes" id="UP000257032"/>
    </source>
</evidence>
<dbReference type="InterPro" id="IPR029044">
    <property type="entry name" value="Nucleotide-diphossugar_trans"/>
</dbReference>
<dbReference type="PANTHER" id="PTHR19136:SF81">
    <property type="entry name" value="MOLYBDENUM COFACTOR GUANYLYLTRANSFERASE"/>
    <property type="match status" value="1"/>
</dbReference>
<dbReference type="EC" id="2.7.7.77" evidence="8"/>
<feature type="binding site" evidence="8">
    <location>
        <position position="65"/>
    </location>
    <ligand>
        <name>GTP</name>
        <dbReference type="ChEBI" id="CHEBI:37565"/>
    </ligand>
</feature>
<comment type="cofactor">
    <cofactor evidence="8">
        <name>Mg(2+)</name>
        <dbReference type="ChEBI" id="CHEBI:18420"/>
    </cofactor>
</comment>
<evidence type="ECO:0000256" key="3">
    <source>
        <dbReference type="ARBA" id="ARBA00022723"/>
    </source>
</evidence>
<keyword evidence="4 8" id="KW-0547">Nucleotide-binding</keyword>
<reference evidence="10 11" key="1">
    <citation type="submission" date="2018-08" db="EMBL/GenBank/DDBJ databases">
        <title>Genome sequence of strict halophilic Halobacillus trueperi SS1 isolated from Lunsu, a salty water body of North West Himalayas.</title>
        <authorList>
            <person name="Gupta S."/>
            <person name="Sharma P."/>
            <person name="Dev K."/>
            <person name="Baumler D."/>
            <person name="Sourirajan A."/>
        </authorList>
    </citation>
    <scope>NUCLEOTIDE SEQUENCE [LARGE SCALE GENOMIC DNA]</scope>
    <source>
        <strain evidence="10 11">SS1</strain>
    </source>
</reference>
<accession>A0A3D8VGI7</accession>
<feature type="binding site" evidence="8">
    <location>
        <position position="51"/>
    </location>
    <ligand>
        <name>GTP</name>
        <dbReference type="ChEBI" id="CHEBI:37565"/>
    </ligand>
</feature>
<keyword evidence="3 8" id="KW-0479">Metal-binding</keyword>
<evidence type="ECO:0000259" key="9">
    <source>
        <dbReference type="Pfam" id="PF12804"/>
    </source>
</evidence>